<organism evidence="1 2">
    <name type="scientific">Lentzea pudingi</name>
    <dbReference type="NCBI Taxonomy" id="1789439"/>
    <lineage>
        <taxon>Bacteria</taxon>
        <taxon>Bacillati</taxon>
        <taxon>Actinomycetota</taxon>
        <taxon>Actinomycetes</taxon>
        <taxon>Pseudonocardiales</taxon>
        <taxon>Pseudonocardiaceae</taxon>
        <taxon>Lentzea</taxon>
    </lineage>
</organism>
<evidence type="ECO:0000313" key="2">
    <source>
        <dbReference type="Proteomes" id="UP000597656"/>
    </source>
</evidence>
<keyword evidence="2" id="KW-1185">Reference proteome</keyword>
<proteinExistence type="predicted"/>
<dbReference type="Proteomes" id="UP000597656">
    <property type="component" value="Unassembled WGS sequence"/>
</dbReference>
<reference evidence="2" key="1">
    <citation type="journal article" date="2019" name="Int. J. Syst. Evol. Microbiol.">
        <title>The Global Catalogue of Microorganisms (GCM) 10K type strain sequencing project: providing services to taxonomists for standard genome sequencing and annotation.</title>
        <authorList>
            <consortium name="The Broad Institute Genomics Platform"/>
            <consortium name="The Broad Institute Genome Sequencing Center for Infectious Disease"/>
            <person name="Wu L."/>
            <person name="Ma J."/>
        </authorList>
    </citation>
    <scope>NUCLEOTIDE SEQUENCE [LARGE SCALE GENOMIC DNA]</scope>
    <source>
        <strain evidence="2">CGMCC 4.7319</strain>
    </source>
</reference>
<accession>A0ABQ2HSA7</accession>
<name>A0ABQ2HSA7_9PSEU</name>
<gene>
    <name evidence="1" type="ORF">GCM10011609_25890</name>
</gene>
<dbReference type="EMBL" id="BMNC01000003">
    <property type="protein sequence ID" value="GGM87966.1"/>
    <property type="molecule type" value="Genomic_DNA"/>
</dbReference>
<comment type="caution">
    <text evidence="1">The sequence shown here is derived from an EMBL/GenBank/DDBJ whole genome shotgun (WGS) entry which is preliminary data.</text>
</comment>
<protein>
    <submittedName>
        <fullName evidence="1">Uncharacterized protein</fullName>
    </submittedName>
</protein>
<sequence length="135" mass="14839">MTWFTLTVTGERDVSLGNEQDFLALWCAQLPALREHARGNGVLARLDRDVDRIRDGASPERALLKWVSPETAEALRGWADRPASGMAGLPGMLGTPGVGAGNYTCPRDRCGRRAHRDEHGHVPRCTAFDETMRPS</sequence>
<evidence type="ECO:0000313" key="1">
    <source>
        <dbReference type="EMBL" id="GGM87966.1"/>
    </source>
</evidence>